<proteinExistence type="predicted"/>
<dbReference type="PANTHER" id="PTHR47163">
    <property type="entry name" value="DDE_TNP_IS1595 DOMAIN-CONTAINING PROTEIN"/>
    <property type="match status" value="1"/>
</dbReference>
<dbReference type="OMA" id="ICNIKIN"/>
<dbReference type="RefSeq" id="XP_047740179.1">
    <property type="nucleotide sequence ID" value="XM_047884223.1"/>
</dbReference>
<dbReference type="NCBIfam" id="NF033547">
    <property type="entry name" value="transpos_IS1595"/>
    <property type="match status" value="1"/>
</dbReference>
<dbReference type="KEGG" id="hazt:125179076"/>
<dbReference type="SMART" id="SM01126">
    <property type="entry name" value="DDE_Tnp_IS1595"/>
    <property type="match status" value="1"/>
</dbReference>
<dbReference type="Pfam" id="PF12762">
    <property type="entry name" value="DDE_Tnp_IS1595"/>
    <property type="match status" value="1"/>
</dbReference>
<dbReference type="InterPro" id="IPR053164">
    <property type="entry name" value="IS1016-like_transposase"/>
</dbReference>
<gene>
    <name evidence="3" type="primary">LOC125179076</name>
</gene>
<dbReference type="InterPro" id="IPR024445">
    <property type="entry name" value="Tnp_ISXO2-like"/>
</dbReference>
<keyword evidence="2" id="KW-1185">Reference proteome</keyword>
<dbReference type="GeneID" id="125179076"/>
<dbReference type="Proteomes" id="UP000694843">
    <property type="component" value="Unplaced"/>
</dbReference>
<evidence type="ECO:0000259" key="1">
    <source>
        <dbReference type="SMART" id="SM01126"/>
    </source>
</evidence>
<reference evidence="3" key="1">
    <citation type="submission" date="2025-08" db="UniProtKB">
        <authorList>
            <consortium name="RefSeq"/>
        </authorList>
    </citation>
    <scope>IDENTIFICATION</scope>
    <source>
        <tissue evidence="3">Whole organism</tissue>
    </source>
</reference>
<dbReference type="PANTHER" id="PTHR47163:SF2">
    <property type="entry name" value="SI:DKEY-17M8.2"/>
    <property type="match status" value="1"/>
</dbReference>
<name>A0A979FSN6_HYAAZ</name>
<sequence length="242" mass="28087">MPAWKVLLFCRAYLEKNFSVTYVKSQLNISEHTAIDWTSFCAEICEYWLQQQKPIGGPGVQVEIDETVISKRKYNRGRMLKTVWLFGGIERVGKKFFIIPLITEGEEGTEPDVVPRSAENLVTHIKQFIVPGSVVYSDMWKGYDSLGKIGYTHHRVNHSKEFVSTSDTSVHTQNIERLWRDVKEWVKKPGIVLYHVKKYIARYVFCKMVTEEAKFHEFLLTAAKMYPHDGNKIRPDPRLTDA</sequence>
<evidence type="ECO:0000313" key="3">
    <source>
        <dbReference type="RefSeq" id="XP_047740179.1"/>
    </source>
</evidence>
<evidence type="ECO:0000313" key="2">
    <source>
        <dbReference type="Proteomes" id="UP000694843"/>
    </source>
</evidence>
<dbReference type="AlphaFoldDB" id="A0A979FSN6"/>
<feature type="domain" description="ISXO2-like transposase" evidence="1">
    <location>
        <begin position="54"/>
        <end position="208"/>
    </location>
</feature>
<dbReference type="OrthoDB" id="6379547at2759"/>
<organism evidence="2 3">
    <name type="scientific">Hyalella azteca</name>
    <name type="common">Amphipod</name>
    <dbReference type="NCBI Taxonomy" id="294128"/>
    <lineage>
        <taxon>Eukaryota</taxon>
        <taxon>Metazoa</taxon>
        <taxon>Ecdysozoa</taxon>
        <taxon>Arthropoda</taxon>
        <taxon>Crustacea</taxon>
        <taxon>Multicrustacea</taxon>
        <taxon>Malacostraca</taxon>
        <taxon>Eumalacostraca</taxon>
        <taxon>Peracarida</taxon>
        <taxon>Amphipoda</taxon>
        <taxon>Senticaudata</taxon>
        <taxon>Talitrida</taxon>
        <taxon>Talitroidea</taxon>
        <taxon>Hyalellidae</taxon>
        <taxon>Hyalella</taxon>
    </lineage>
</organism>
<protein>
    <submittedName>
        <fullName evidence="3">Uncharacterized protein LOC125179076</fullName>
    </submittedName>
</protein>
<accession>A0A979FSN6</accession>